<feature type="domain" description="ZAD" evidence="11">
    <location>
        <begin position="6"/>
        <end position="80"/>
    </location>
</feature>
<evidence type="ECO:0000256" key="5">
    <source>
        <dbReference type="ARBA" id="ARBA00022833"/>
    </source>
</evidence>
<keyword evidence="6" id="KW-0539">Nucleus</keyword>
<evidence type="ECO:0000256" key="9">
    <source>
        <dbReference type="SAM" id="MobiDB-lite"/>
    </source>
</evidence>
<dbReference type="InterPro" id="IPR050888">
    <property type="entry name" value="ZnF_C2H2-type_TF"/>
</dbReference>
<dbReference type="InterPro" id="IPR013087">
    <property type="entry name" value="Znf_C2H2_type"/>
</dbReference>
<feature type="binding site" evidence="8">
    <location>
        <position position="56"/>
    </location>
    <ligand>
        <name>Zn(2+)</name>
        <dbReference type="ChEBI" id="CHEBI:29105"/>
    </ligand>
</feature>
<evidence type="ECO:0000256" key="8">
    <source>
        <dbReference type="PROSITE-ProRule" id="PRU01263"/>
    </source>
</evidence>
<reference evidence="13" key="1">
    <citation type="submission" date="2025-08" db="UniProtKB">
        <authorList>
            <consortium name="RefSeq"/>
        </authorList>
    </citation>
    <scope>IDENTIFICATION</scope>
    <source>
        <tissue evidence="13">Entire body</tissue>
    </source>
</reference>
<feature type="compositionally biased region" description="Basic and acidic residues" evidence="9">
    <location>
        <begin position="1256"/>
        <end position="1280"/>
    </location>
</feature>
<feature type="binding site" evidence="8">
    <location>
        <position position="53"/>
    </location>
    <ligand>
        <name>Zn(2+)</name>
        <dbReference type="ChEBI" id="CHEBI:29105"/>
    </ligand>
</feature>
<dbReference type="OrthoDB" id="3176202at2759"/>
<dbReference type="InterPro" id="IPR036236">
    <property type="entry name" value="Znf_C2H2_sf"/>
</dbReference>
<evidence type="ECO:0000313" key="13">
    <source>
        <dbReference type="RefSeq" id="XP_025833922.1"/>
    </source>
</evidence>
<dbReference type="PROSITE" id="PS50157">
    <property type="entry name" value="ZINC_FINGER_C2H2_2"/>
    <property type="match status" value="10"/>
</dbReference>
<dbReference type="GO" id="GO:0008270">
    <property type="term" value="F:zinc ion binding"/>
    <property type="evidence" value="ECO:0007669"/>
    <property type="project" value="UniProtKB-UniRule"/>
</dbReference>
<keyword evidence="3" id="KW-0677">Repeat</keyword>
<evidence type="ECO:0000256" key="3">
    <source>
        <dbReference type="ARBA" id="ARBA00022737"/>
    </source>
</evidence>
<proteinExistence type="predicted"/>
<dbReference type="Gene3D" id="3.30.160.60">
    <property type="entry name" value="Classic Zinc Finger"/>
    <property type="match status" value="5"/>
</dbReference>
<feature type="region of interest" description="Disordered" evidence="9">
    <location>
        <begin position="1250"/>
        <end position="1280"/>
    </location>
</feature>
<dbReference type="GeneID" id="112905532"/>
<evidence type="ECO:0000313" key="12">
    <source>
        <dbReference type="Proteomes" id="UP000192223"/>
    </source>
</evidence>
<protein>
    <submittedName>
        <fullName evidence="13">MDS1 and EVI1 complex locus protein EVI1-A-like</fullName>
    </submittedName>
</protein>
<feature type="domain" description="C2H2-type" evidence="10">
    <location>
        <begin position="513"/>
        <end position="541"/>
    </location>
</feature>
<dbReference type="AlphaFoldDB" id="A0A7F5RD71"/>
<keyword evidence="4 7" id="KW-0863">Zinc-finger</keyword>
<dbReference type="RefSeq" id="XP_025833922.1">
    <property type="nucleotide sequence ID" value="XM_025978137.1"/>
</dbReference>
<feature type="binding site" evidence="8">
    <location>
        <position position="8"/>
    </location>
    <ligand>
        <name>Zn(2+)</name>
        <dbReference type="ChEBI" id="CHEBI:29105"/>
    </ligand>
</feature>
<dbReference type="InterPro" id="IPR012934">
    <property type="entry name" value="Znf_AD"/>
</dbReference>
<keyword evidence="12" id="KW-1185">Reference proteome</keyword>
<accession>A0A7F5RD71</accession>
<gene>
    <name evidence="13" type="primary">LOC112905532</name>
</gene>
<sequence>MYFMSDFCRVCLQGEKGLKDIMKDKETPDSLYSKLKLCVSEVDWCMYKTMFICEKCVIKLNTAFEFKCQCIKSTEILRNFLNQLGIEESKTDVKRHEVNSTIVEENLKASKDKSDLNPASFVHVRPDQQLFTPGHLQNVIVSPSATQSVFPNLFFNLIPTNLLKASSPPPLSSVSRLPLSKTAPQAKDANQNMFVSIHRFFPVISPTKDSTIIQSSTNHSVMPSISTNNVQPEITRPVVKSKEVSQILTENNSEELSIEIDPACFDLEDEESPDSINKSEMNILRDWEDVIVSNKISSEHDNINIRTSLNNSLPTLNKMLEVNNSPAPLDIGSIHKRSNTHNPHSASISIVPKQQPYVGNYVPVCPKLPEHLATMDFEEKIEFFNAGHFMTQKEPEKSSAIDCIRIFSCEMCSNTFDSLQKLNSHIKQHHSGKFPYRCKYCFMEFAVRSQFKEHLHAHLSDSGDNYTKDTITLDDLNSEHHESLVLSCVNYKPTPPQKTEQTEGEGEAETGEFKCEQCPRRFNSLHGLSRHKVRKHNFKAKKKYFIKGMKNARCDICNREFSTQSYLQLHIKLHYRKSDFRRKVFCKESYASGSHFLNFNDKNQYEEYSMIDNHMLDIDVHMDTDESFSLDANVGETFTEDTNISSKTVNETFGMDTSLSTSNINTTVKTTQIENSSENFAMDSSSTETVDSCLGDSTNTELLDPCDNINPNILYKPNVNNISDDEIKDKNEDSKEELISKSNNKVEQKRNGTENKSSIENESKENNETVSENIDRFENNDANYADSKEEKVEAKVCLSMEILAEKNVEPKKQKCEFPVLQENEKKENCDPQPFKDFKSRDDSKKHSIRNDDVTVSNVGIKLKINLRNIKQNSREETIERNKEDLVNETTPDELVAAKQQEHTEHPAINVMGDSKKCKEKNKKNDSSRTFPRKRKGSSSKKSSRRKSKTNKVNESITDLTLTLEEIDVTETVNSSHLKLPENKKLMDNVTSSDDIALIDNVISAEKDLLKENATSIANVISANSTSTDINSADDTILNDAENENQTFFSGYKIEMVNGRPKCNFCNKLFSRKHDLKRHMNNIHLKAIKYKCHLCDVTFYEAFHLTRHLRQHNCFLTCAVCPKNFSTLRDLKCHVDSIHKEDPSVQCGTCSIVFSNLEELKDHIQQHDKEVIYKCHLCTDEFGESRDLTKHLVGHSGMYSCGSCQATFATEHELNLHLKVHSLNISEDTKYECEICHNKYKKKRYLANHIKHSKHNRSLEKKDADEVHVNRVERNNSDDST</sequence>
<feature type="region of interest" description="Disordered" evidence="9">
    <location>
        <begin position="731"/>
        <end position="790"/>
    </location>
</feature>
<feature type="region of interest" description="Disordered" evidence="9">
    <location>
        <begin position="824"/>
        <end position="846"/>
    </location>
</feature>
<evidence type="ECO:0000256" key="1">
    <source>
        <dbReference type="ARBA" id="ARBA00004123"/>
    </source>
</evidence>
<name>A0A7F5RD71_AGRPL</name>
<dbReference type="InParanoid" id="A0A7F5RD71"/>
<feature type="domain" description="C2H2-type" evidence="10">
    <location>
        <begin position="407"/>
        <end position="435"/>
    </location>
</feature>
<dbReference type="KEGG" id="apln:112905532"/>
<dbReference type="SUPFAM" id="SSF57667">
    <property type="entry name" value="beta-beta-alpha zinc fingers"/>
    <property type="match status" value="5"/>
</dbReference>
<dbReference type="Proteomes" id="UP000192223">
    <property type="component" value="Unplaced"/>
</dbReference>
<feature type="domain" description="C2H2-type" evidence="10">
    <location>
        <begin position="1089"/>
        <end position="1111"/>
    </location>
</feature>
<feature type="domain" description="C2H2-type" evidence="10">
    <location>
        <begin position="436"/>
        <end position="463"/>
    </location>
</feature>
<evidence type="ECO:0000256" key="2">
    <source>
        <dbReference type="ARBA" id="ARBA00022723"/>
    </source>
</evidence>
<feature type="compositionally biased region" description="Basic and acidic residues" evidence="9">
    <location>
        <begin position="731"/>
        <end position="779"/>
    </location>
</feature>
<dbReference type="Pfam" id="PF00096">
    <property type="entry name" value="zf-C2H2"/>
    <property type="match status" value="3"/>
</dbReference>
<dbReference type="Pfam" id="PF13894">
    <property type="entry name" value="zf-C2H2_4"/>
    <property type="match status" value="1"/>
</dbReference>
<feature type="compositionally biased region" description="Basic residues" evidence="9">
    <location>
        <begin position="930"/>
        <end position="949"/>
    </location>
</feature>
<feature type="domain" description="C2H2-type" evidence="10">
    <location>
        <begin position="1060"/>
        <end position="1083"/>
    </location>
</feature>
<evidence type="ECO:0000259" key="11">
    <source>
        <dbReference type="PROSITE" id="PS51915"/>
    </source>
</evidence>
<comment type="subcellular location">
    <subcellularLocation>
        <location evidence="1">Nucleus</location>
    </subcellularLocation>
</comment>
<dbReference type="PROSITE" id="PS51915">
    <property type="entry name" value="ZAD"/>
    <property type="match status" value="1"/>
</dbReference>
<dbReference type="PROSITE" id="PS00028">
    <property type="entry name" value="ZINC_FINGER_C2H2_1"/>
    <property type="match status" value="10"/>
</dbReference>
<evidence type="ECO:0000259" key="10">
    <source>
        <dbReference type="PROSITE" id="PS50157"/>
    </source>
</evidence>
<keyword evidence="5 8" id="KW-0862">Zinc</keyword>
<dbReference type="PANTHER" id="PTHR24406">
    <property type="entry name" value="TRANSCRIPTIONAL REPRESSOR CTCFL-RELATED"/>
    <property type="match status" value="1"/>
</dbReference>
<keyword evidence="2 8" id="KW-0479">Metal-binding</keyword>
<feature type="region of interest" description="Disordered" evidence="9">
    <location>
        <begin position="899"/>
        <end position="953"/>
    </location>
</feature>
<dbReference type="SMART" id="SM00355">
    <property type="entry name" value="ZnF_C2H2"/>
    <property type="match status" value="11"/>
</dbReference>
<evidence type="ECO:0000256" key="4">
    <source>
        <dbReference type="ARBA" id="ARBA00022771"/>
    </source>
</evidence>
<dbReference type="SMART" id="SM00868">
    <property type="entry name" value="zf-AD"/>
    <property type="match status" value="1"/>
</dbReference>
<feature type="domain" description="C2H2-type" evidence="10">
    <location>
        <begin position="1172"/>
        <end position="1199"/>
    </location>
</feature>
<feature type="domain" description="C2H2-type" evidence="10">
    <location>
        <begin position="552"/>
        <end position="579"/>
    </location>
</feature>
<feature type="domain" description="C2H2-type" evidence="10">
    <location>
        <begin position="1115"/>
        <end position="1143"/>
    </location>
</feature>
<feature type="domain" description="C2H2-type" evidence="10">
    <location>
        <begin position="1198"/>
        <end position="1221"/>
    </location>
</feature>
<feature type="binding site" evidence="8">
    <location>
        <position position="11"/>
    </location>
    <ligand>
        <name>Zn(2+)</name>
        <dbReference type="ChEBI" id="CHEBI:29105"/>
    </ligand>
</feature>
<evidence type="ECO:0000256" key="6">
    <source>
        <dbReference type="ARBA" id="ARBA00023242"/>
    </source>
</evidence>
<evidence type="ECO:0000256" key="7">
    <source>
        <dbReference type="PROSITE-ProRule" id="PRU00042"/>
    </source>
</evidence>
<feature type="domain" description="C2H2-type" evidence="10">
    <location>
        <begin position="1230"/>
        <end position="1259"/>
    </location>
</feature>
<dbReference type="GO" id="GO:0005634">
    <property type="term" value="C:nucleus"/>
    <property type="evidence" value="ECO:0007669"/>
    <property type="project" value="UniProtKB-SubCell"/>
</dbReference>
<organism evidence="12 13">
    <name type="scientific">Agrilus planipennis</name>
    <name type="common">Emerald ash borer</name>
    <name type="synonym">Agrilus marcopoli</name>
    <dbReference type="NCBI Taxonomy" id="224129"/>
    <lineage>
        <taxon>Eukaryota</taxon>
        <taxon>Metazoa</taxon>
        <taxon>Ecdysozoa</taxon>
        <taxon>Arthropoda</taxon>
        <taxon>Hexapoda</taxon>
        <taxon>Insecta</taxon>
        <taxon>Pterygota</taxon>
        <taxon>Neoptera</taxon>
        <taxon>Endopterygota</taxon>
        <taxon>Coleoptera</taxon>
        <taxon>Polyphaga</taxon>
        <taxon>Elateriformia</taxon>
        <taxon>Buprestoidea</taxon>
        <taxon>Buprestidae</taxon>
        <taxon>Agrilinae</taxon>
        <taxon>Agrilus</taxon>
    </lineage>
</organism>